<organism evidence="2 3">
    <name type="scientific">Paragonimus westermani</name>
    <dbReference type="NCBI Taxonomy" id="34504"/>
    <lineage>
        <taxon>Eukaryota</taxon>
        <taxon>Metazoa</taxon>
        <taxon>Spiralia</taxon>
        <taxon>Lophotrochozoa</taxon>
        <taxon>Platyhelminthes</taxon>
        <taxon>Trematoda</taxon>
        <taxon>Digenea</taxon>
        <taxon>Plagiorchiida</taxon>
        <taxon>Troglotremata</taxon>
        <taxon>Troglotrematidae</taxon>
        <taxon>Paragonimus</taxon>
    </lineage>
</organism>
<evidence type="ECO:0000259" key="1">
    <source>
        <dbReference type="Pfam" id="PF12053"/>
    </source>
</evidence>
<accession>A0A5J4P2Q4</accession>
<dbReference type="Proteomes" id="UP000324629">
    <property type="component" value="Unassembled WGS sequence"/>
</dbReference>
<evidence type="ECO:0000313" key="2">
    <source>
        <dbReference type="EMBL" id="KAA3681792.1"/>
    </source>
</evidence>
<proteinExistence type="predicted"/>
<dbReference type="Pfam" id="PF12053">
    <property type="entry name" value="Par3_HAL_N_term"/>
    <property type="match status" value="1"/>
</dbReference>
<dbReference type="Gene3D" id="3.10.20.90">
    <property type="entry name" value="Phosphatidylinositol 3-kinase Catalytic Subunit, Chain A, domain 1"/>
    <property type="match status" value="1"/>
</dbReference>
<protein>
    <recommendedName>
        <fullName evidence="1">Par3/HAL N-terminal domain-containing protein</fullName>
    </recommendedName>
</protein>
<dbReference type="EMBL" id="QNGE01000127">
    <property type="protein sequence ID" value="KAA3681792.1"/>
    <property type="molecule type" value="Genomic_DNA"/>
</dbReference>
<feature type="domain" description="Par3/HAL N-terminal" evidence="1">
    <location>
        <begin position="116"/>
        <end position="149"/>
    </location>
</feature>
<gene>
    <name evidence="2" type="ORF">DEA37_0013681</name>
</gene>
<dbReference type="InterPro" id="IPR021922">
    <property type="entry name" value="Par3/HAL_N"/>
</dbReference>
<keyword evidence="3" id="KW-1185">Reference proteome</keyword>
<dbReference type="AlphaFoldDB" id="A0A5J4P2Q4"/>
<reference evidence="2 3" key="1">
    <citation type="journal article" date="2019" name="Gigascience">
        <title>Whole-genome sequence of the oriental lung fluke Paragonimus westermani.</title>
        <authorList>
            <person name="Oey H."/>
            <person name="Zakrzewski M."/>
            <person name="Narain K."/>
            <person name="Devi K.R."/>
            <person name="Agatsuma T."/>
            <person name="Nawaratna S."/>
            <person name="Gobert G.N."/>
            <person name="Jones M.K."/>
            <person name="Ragan M.A."/>
            <person name="McManus D.P."/>
            <person name="Krause L."/>
        </authorList>
    </citation>
    <scope>NUCLEOTIDE SEQUENCE [LARGE SCALE GENOMIC DNA]</scope>
    <source>
        <strain evidence="2 3">IND2009</strain>
    </source>
</reference>
<sequence length="181" mass="20455">MPAERLPYRALYTEATNSWVKLRDGQATAWSRNMKTLTAPLSKLGRHRLPGWGPRDQSNRWLETLSEMAIRTPDKGPVRAADNTDKRGVNTLSEQQSLMTSKGLGTLQLWDGSSCEVDSLTLARDGGILDWDDRVIDVLDDREMQTFEFTDGQRDQLIDAMGIYDVDQLIPNICETELLVQ</sequence>
<evidence type="ECO:0000313" key="3">
    <source>
        <dbReference type="Proteomes" id="UP000324629"/>
    </source>
</evidence>
<name>A0A5J4P2Q4_9TREM</name>
<comment type="caution">
    <text evidence="2">The sequence shown here is derived from an EMBL/GenBank/DDBJ whole genome shotgun (WGS) entry which is preliminary data.</text>
</comment>